<name>A0A1W1CN12_9ZZZZ</name>
<dbReference type="Gene3D" id="1.20.58.180">
    <property type="entry name" value="Class II aaRS and biotin synthetases, domain 2"/>
    <property type="match status" value="1"/>
</dbReference>
<sequence>MNKNAITFSELLLKLQQFWAEQGCNIVQPYDIPSGAGTFHPATLLRSLDSKPWSAAYVAPSRRPTDGRYGENPNRLGAYYQFQALIKPSPDNIQELYLKSLEYLGLNLQEHDIRFVEDNWESPTLGAWGLGWEVWLDGMEVTQFTYFQQVGGIACDPVAVEITYGTERLAMYLQGVESVFDIVWNRNGDEVTTYADVHKESEYEFSKYHFEVATVEKLFQHFDDASEECKLCLENGLPLPAYDQCMLASHAFNVLDARKAISQAQRQNYILKVRELSIGCAQLYSQQELERAQRLDDHKYIERLKEVRPELFI</sequence>
<dbReference type="GO" id="GO:0005524">
    <property type="term" value="F:ATP binding"/>
    <property type="evidence" value="ECO:0007669"/>
    <property type="project" value="UniProtKB-KW"/>
</dbReference>
<keyword evidence="5" id="KW-0067">ATP-binding</keyword>
<keyword evidence="7 9" id="KW-0030">Aminoacyl-tRNA synthetase</keyword>
<dbReference type="PANTHER" id="PTHR30075:SF2">
    <property type="entry name" value="GLYCINE--TRNA LIGASE, CHLOROPLASTIC_MITOCHONDRIAL 2"/>
    <property type="match status" value="1"/>
</dbReference>
<dbReference type="GO" id="GO:0006426">
    <property type="term" value="P:glycyl-tRNA aminoacylation"/>
    <property type="evidence" value="ECO:0007669"/>
    <property type="project" value="InterPro"/>
</dbReference>
<dbReference type="InterPro" id="IPR045864">
    <property type="entry name" value="aa-tRNA-synth_II/BPL/LPL"/>
</dbReference>
<dbReference type="NCBIfam" id="NF006827">
    <property type="entry name" value="PRK09348.1"/>
    <property type="match status" value="1"/>
</dbReference>
<dbReference type="GO" id="GO:0005829">
    <property type="term" value="C:cytosol"/>
    <property type="evidence" value="ECO:0007669"/>
    <property type="project" value="TreeGrafter"/>
</dbReference>
<dbReference type="EC" id="6.1.1.14" evidence="2"/>
<dbReference type="NCBIfam" id="TIGR00388">
    <property type="entry name" value="glyQ"/>
    <property type="match status" value="1"/>
</dbReference>
<evidence type="ECO:0000313" key="9">
    <source>
        <dbReference type="EMBL" id="SFV67164.1"/>
    </source>
</evidence>
<evidence type="ECO:0000256" key="7">
    <source>
        <dbReference type="ARBA" id="ARBA00023146"/>
    </source>
</evidence>
<dbReference type="CDD" id="cd00733">
    <property type="entry name" value="GlyRS_alpha_core"/>
    <property type="match status" value="1"/>
</dbReference>
<dbReference type="PROSITE" id="PS50861">
    <property type="entry name" value="AA_TRNA_LIGASE_II_GLYAB"/>
    <property type="match status" value="1"/>
</dbReference>
<accession>A0A1W1CN12</accession>
<evidence type="ECO:0000256" key="8">
    <source>
        <dbReference type="ARBA" id="ARBA00047937"/>
    </source>
</evidence>
<proteinExistence type="inferred from homology"/>
<dbReference type="InterPro" id="IPR002310">
    <property type="entry name" value="Gly-tRNA_ligase_asu"/>
</dbReference>
<comment type="similarity">
    <text evidence="1">Belongs to the class-II aminoacyl-tRNA synthetase family.</text>
</comment>
<gene>
    <name evidence="9" type="ORF">MNB_SV-10-4</name>
</gene>
<reference evidence="9" key="1">
    <citation type="submission" date="2016-10" db="EMBL/GenBank/DDBJ databases">
        <authorList>
            <person name="de Groot N.N."/>
        </authorList>
    </citation>
    <scope>NUCLEOTIDE SEQUENCE</scope>
</reference>
<keyword evidence="6" id="KW-0648">Protein biosynthesis</keyword>
<dbReference type="AlphaFoldDB" id="A0A1W1CN12"/>
<dbReference type="Pfam" id="PF02091">
    <property type="entry name" value="tRNA-synt_2e"/>
    <property type="match status" value="1"/>
</dbReference>
<dbReference type="HAMAP" id="MF_00254">
    <property type="entry name" value="Gly_tRNA_synth_alpha"/>
    <property type="match status" value="1"/>
</dbReference>
<evidence type="ECO:0000256" key="4">
    <source>
        <dbReference type="ARBA" id="ARBA00022741"/>
    </source>
</evidence>
<dbReference type="EMBL" id="FPHL01000046">
    <property type="protein sequence ID" value="SFV67164.1"/>
    <property type="molecule type" value="Genomic_DNA"/>
</dbReference>
<keyword evidence="3 9" id="KW-0436">Ligase</keyword>
<comment type="catalytic activity">
    <reaction evidence="8">
        <text>tRNA(Gly) + glycine + ATP = glycyl-tRNA(Gly) + AMP + diphosphate</text>
        <dbReference type="Rhea" id="RHEA:16013"/>
        <dbReference type="Rhea" id="RHEA-COMP:9664"/>
        <dbReference type="Rhea" id="RHEA-COMP:9683"/>
        <dbReference type="ChEBI" id="CHEBI:30616"/>
        <dbReference type="ChEBI" id="CHEBI:33019"/>
        <dbReference type="ChEBI" id="CHEBI:57305"/>
        <dbReference type="ChEBI" id="CHEBI:78442"/>
        <dbReference type="ChEBI" id="CHEBI:78522"/>
        <dbReference type="ChEBI" id="CHEBI:456215"/>
        <dbReference type="EC" id="6.1.1.14"/>
    </reaction>
</comment>
<evidence type="ECO:0000256" key="3">
    <source>
        <dbReference type="ARBA" id="ARBA00022598"/>
    </source>
</evidence>
<dbReference type="SUPFAM" id="SSF55681">
    <property type="entry name" value="Class II aaRS and biotin synthetases"/>
    <property type="match status" value="1"/>
</dbReference>
<evidence type="ECO:0000256" key="2">
    <source>
        <dbReference type="ARBA" id="ARBA00012829"/>
    </source>
</evidence>
<dbReference type="PRINTS" id="PR01044">
    <property type="entry name" value="TRNASYNTHGA"/>
</dbReference>
<dbReference type="FunFam" id="3.30.930.10:FF:000006">
    <property type="entry name" value="Glycine--tRNA ligase alpha subunit"/>
    <property type="match status" value="1"/>
</dbReference>
<dbReference type="Gene3D" id="3.30.930.10">
    <property type="entry name" value="Bira Bifunctional Protein, Domain 2"/>
    <property type="match status" value="1"/>
</dbReference>
<organism evidence="9">
    <name type="scientific">hydrothermal vent metagenome</name>
    <dbReference type="NCBI Taxonomy" id="652676"/>
    <lineage>
        <taxon>unclassified sequences</taxon>
        <taxon>metagenomes</taxon>
        <taxon>ecological metagenomes</taxon>
    </lineage>
</organism>
<evidence type="ECO:0000256" key="5">
    <source>
        <dbReference type="ARBA" id="ARBA00022840"/>
    </source>
</evidence>
<dbReference type="GO" id="GO:0004820">
    <property type="term" value="F:glycine-tRNA ligase activity"/>
    <property type="evidence" value="ECO:0007669"/>
    <property type="project" value="UniProtKB-EC"/>
</dbReference>
<dbReference type="PANTHER" id="PTHR30075">
    <property type="entry name" value="GLYCYL-TRNA SYNTHETASE"/>
    <property type="match status" value="1"/>
</dbReference>
<protein>
    <recommendedName>
        <fullName evidence="2">glycine--tRNA ligase</fullName>
        <ecNumber evidence="2">6.1.1.14</ecNumber>
    </recommendedName>
</protein>
<evidence type="ECO:0000256" key="1">
    <source>
        <dbReference type="ARBA" id="ARBA00008226"/>
    </source>
</evidence>
<dbReference type="InterPro" id="IPR006194">
    <property type="entry name" value="Gly-tRNA-synth_heterodimer"/>
</dbReference>
<evidence type="ECO:0000256" key="6">
    <source>
        <dbReference type="ARBA" id="ARBA00022917"/>
    </source>
</evidence>
<keyword evidence="4" id="KW-0547">Nucleotide-binding</keyword>